<feature type="transmembrane region" description="Helical" evidence="2">
    <location>
        <begin position="165"/>
        <end position="182"/>
    </location>
</feature>
<accession>A0A1D8G538</accession>
<evidence type="ECO:0000313" key="3">
    <source>
        <dbReference type="EMBL" id="AOT60570.1"/>
    </source>
</evidence>
<evidence type="ECO:0000256" key="2">
    <source>
        <dbReference type="SAM" id="Phobius"/>
    </source>
</evidence>
<dbReference type="GeneID" id="91404981"/>
<organism evidence="3 4">
    <name type="scientific">Streptomyces rubrolavendulae</name>
    <dbReference type="NCBI Taxonomy" id="285473"/>
    <lineage>
        <taxon>Bacteria</taxon>
        <taxon>Bacillati</taxon>
        <taxon>Actinomycetota</taxon>
        <taxon>Actinomycetes</taxon>
        <taxon>Kitasatosporales</taxon>
        <taxon>Streptomycetaceae</taxon>
        <taxon>Streptomyces</taxon>
    </lineage>
</organism>
<feature type="compositionally biased region" description="Pro residues" evidence="1">
    <location>
        <begin position="1"/>
        <end position="11"/>
    </location>
</feature>
<keyword evidence="2" id="KW-0472">Membrane</keyword>
<dbReference type="STRING" id="285473.A4G23_03445"/>
<feature type="transmembrane region" description="Helical" evidence="2">
    <location>
        <begin position="60"/>
        <end position="81"/>
    </location>
</feature>
<dbReference type="RefSeq" id="WP_031132843.1">
    <property type="nucleotide sequence ID" value="NZ_CP017316.1"/>
</dbReference>
<keyword evidence="2" id="KW-1133">Transmembrane helix</keyword>
<feature type="compositionally biased region" description="Low complexity" evidence="1">
    <location>
        <begin position="34"/>
        <end position="43"/>
    </location>
</feature>
<dbReference type="Proteomes" id="UP000095349">
    <property type="component" value="Chromosome"/>
</dbReference>
<keyword evidence="4" id="KW-1185">Reference proteome</keyword>
<dbReference type="PATRIC" id="fig|285473.5.peg.3600"/>
<dbReference type="EMBL" id="CP017316">
    <property type="protein sequence ID" value="AOT60570.1"/>
    <property type="molecule type" value="Genomic_DNA"/>
</dbReference>
<keyword evidence="2" id="KW-0812">Transmembrane</keyword>
<dbReference type="AlphaFoldDB" id="A0A1D8G538"/>
<sequence>MSQSVPPPPGGNPYAGGPGGDAAQQPYPGGPGTGPAAQQPFPQYGAPVQPPAPARDNVGLGLLAALVAALVGAGVYGGIGGAIEREIGYAAVGVGLLVGFAAGKVGGRNPLLQGASVVLAAGAVYLGQLVTIAVILSKLGEGSFTEIFFQNFGEVMELWKMAADGMTYVFLGIGALTGFAGAKKGAA</sequence>
<feature type="region of interest" description="Disordered" evidence="1">
    <location>
        <begin position="1"/>
        <end position="50"/>
    </location>
</feature>
<protein>
    <submittedName>
        <fullName evidence="3">Uncharacterized protein</fullName>
    </submittedName>
</protein>
<feature type="transmembrane region" description="Helical" evidence="2">
    <location>
        <begin position="87"/>
        <end position="105"/>
    </location>
</feature>
<name>A0A1D8G538_9ACTN</name>
<dbReference type="KEGG" id="srn:A4G23_03445"/>
<gene>
    <name evidence="3" type="ORF">A4G23_03445</name>
</gene>
<proteinExistence type="predicted"/>
<dbReference type="OrthoDB" id="4333260at2"/>
<evidence type="ECO:0000313" key="4">
    <source>
        <dbReference type="Proteomes" id="UP000095349"/>
    </source>
</evidence>
<reference evidence="3 4" key="1">
    <citation type="submission" date="2016-09" db="EMBL/GenBank/DDBJ databases">
        <title>Streptomyces rubrolavendulae MJM4426 Genome sequencing and assembly.</title>
        <authorList>
            <person name="Kim J.-G."/>
        </authorList>
    </citation>
    <scope>NUCLEOTIDE SEQUENCE [LARGE SCALE GENOMIC DNA]</scope>
    <source>
        <strain evidence="3 4">MJM4426</strain>
    </source>
</reference>
<evidence type="ECO:0000256" key="1">
    <source>
        <dbReference type="SAM" id="MobiDB-lite"/>
    </source>
</evidence>
<feature type="transmembrane region" description="Helical" evidence="2">
    <location>
        <begin position="117"/>
        <end position="136"/>
    </location>
</feature>